<proteinExistence type="predicted"/>
<evidence type="ECO:0008006" key="4">
    <source>
        <dbReference type="Google" id="ProtNLM"/>
    </source>
</evidence>
<evidence type="ECO:0000313" key="3">
    <source>
        <dbReference type="Proteomes" id="UP000035170"/>
    </source>
</evidence>
<accession>A0A0H2MCI9</accession>
<gene>
    <name evidence="2" type="ORF">VPARA_04920</name>
</gene>
<evidence type="ECO:0000256" key="1">
    <source>
        <dbReference type="ARBA" id="ARBA00022763"/>
    </source>
</evidence>
<dbReference type="CDD" id="cd03468">
    <property type="entry name" value="PolY_like"/>
    <property type="match status" value="1"/>
</dbReference>
<dbReference type="SUPFAM" id="SSF56672">
    <property type="entry name" value="DNA/RNA polymerases"/>
    <property type="match status" value="1"/>
</dbReference>
<dbReference type="AlphaFoldDB" id="A0A0H2MCI9"/>
<keyword evidence="1" id="KW-0227">DNA damage</keyword>
<dbReference type="PANTHER" id="PTHR35369">
    <property type="entry name" value="BLR3025 PROTEIN-RELATED"/>
    <property type="match status" value="1"/>
</dbReference>
<evidence type="ECO:0000313" key="2">
    <source>
        <dbReference type="EMBL" id="KLN58377.1"/>
    </source>
</evidence>
<reference evidence="2 3" key="1">
    <citation type="submission" date="2015-03" db="EMBL/GenBank/DDBJ databases">
        <title>Genome sequence of Variovorax paradoxus TBEA6.</title>
        <authorList>
            <person name="Poehlein A."/>
            <person name="Schuldes J."/>
            <person name="Wuebbeler J.H."/>
            <person name="Hiessl S."/>
            <person name="Steinbuechel A."/>
            <person name="Daniel R."/>
        </authorList>
    </citation>
    <scope>NUCLEOTIDE SEQUENCE [LARGE SCALE GENOMIC DNA]</scope>
    <source>
        <strain evidence="2 3">TBEA6</strain>
    </source>
</reference>
<sequence>MLWAALSLPFGPDETPPSSDDLHGLATWALQFTPRVAIADEAIVLEVEASTRLFGGRRALHERIAGEGQDLGMAALAWAPNSLAALACARAGVLNGVRRPLPEVLDALPMDTLSAIRSHHLTLAQLGCRTLGDVRRLPRGGISRRFGKELLNALDQAYGLRPETHGWVELSETFHARLELMSRVETAPALLFGARRLLVQLCGWLAARRAGTTAFTLRWAHDSMRSRDAGEGGELTIRTAQPMRQVEHLCRLLAEHLARVELLAPVGDLALEAIDVVPLEERSASLLPDEQSERESLALVLERIAARLGPERVRRPVLCEDERPEWAQHWQPAPQPLPRQRVAPLDVPQPTFILAEPQRLAVREHRPIYQGPLMLLSGPHRVEGGWWHLGEDDASTRHVERDYWVALSQHAGVLWIYQERLAGDATAWYLHGSFA</sequence>
<dbReference type="GO" id="GO:0006281">
    <property type="term" value="P:DNA repair"/>
    <property type="evidence" value="ECO:0007669"/>
    <property type="project" value="TreeGrafter"/>
</dbReference>
<dbReference type="InterPro" id="IPR043502">
    <property type="entry name" value="DNA/RNA_pol_sf"/>
</dbReference>
<name>A0A0H2MCI9_VARPD</name>
<dbReference type="Proteomes" id="UP000035170">
    <property type="component" value="Unassembled WGS sequence"/>
</dbReference>
<dbReference type="PATRIC" id="fig|34073.19.peg.492"/>
<dbReference type="PANTHER" id="PTHR35369:SF2">
    <property type="entry name" value="BLR3025 PROTEIN"/>
    <property type="match status" value="1"/>
</dbReference>
<protein>
    <recommendedName>
        <fullName evidence="4">DNA polymerase</fullName>
    </recommendedName>
</protein>
<organism evidence="2 3">
    <name type="scientific">Variovorax paradoxus</name>
    <dbReference type="NCBI Taxonomy" id="34073"/>
    <lineage>
        <taxon>Bacteria</taxon>
        <taxon>Pseudomonadati</taxon>
        <taxon>Pseudomonadota</taxon>
        <taxon>Betaproteobacteria</taxon>
        <taxon>Burkholderiales</taxon>
        <taxon>Comamonadaceae</taxon>
        <taxon>Variovorax</taxon>
    </lineage>
</organism>
<dbReference type="EMBL" id="JZWI01000003">
    <property type="protein sequence ID" value="KLN58377.1"/>
    <property type="molecule type" value="Genomic_DNA"/>
</dbReference>
<comment type="caution">
    <text evidence="2">The sequence shown here is derived from an EMBL/GenBank/DDBJ whole genome shotgun (WGS) entry which is preliminary data.</text>
</comment>
<dbReference type="InterPro" id="IPR050356">
    <property type="entry name" value="SulA_CellDiv_inhibitor"/>
</dbReference>
<dbReference type="RefSeq" id="WP_047783138.1">
    <property type="nucleotide sequence ID" value="NZ_JZWI01000003.1"/>
</dbReference>
<keyword evidence="3" id="KW-1185">Reference proteome</keyword>